<reference evidence="4 5" key="1">
    <citation type="submission" date="2018-08" db="EMBL/GenBank/DDBJ databases">
        <title>Diversity &amp; Physiological Properties of Lignin-Decomposing Actinobacteria from Soil.</title>
        <authorList>
            <person name="Roh S.G."/>
            <person name="Kim S.B."/>
        </authorList>
    </citation>
    <scope>NUCLEOTIDE SEQUENCE [LARGE SCALE GENOMIC DNA]</scope>
    <source>
        <strain evidence="4 5">MMS17-GH009</strain>
    </source>
</reference>
<sequence length="533" mass="56123">MSGGRPILLTDTHRRSARRAEATRGPYGGEVEIATDCGGSTLPRRAARYLVVVPVAALCCLVPLLPAAAAPGGPHWLGAPVDWPKVALLAFLHGCWESLAQGLPTPCLVLVRRLLRRPALPERTPARPGVNTFFPVLFAGVLMLPPAAAALVAAPAALLGGPSGRGCRPRQLFNGSQLALCAFASSVAFHLLHGPQLLLGSRFPAALLPGFAAVAVFCLVNGVVVGVMLMLSEGRRPGVLLSGAHASCGLPVLVHAAGGLMVAVLWQGPYGAFAALLALLPLSISAWVFAQGQRERDAHQATVQSLVQAVEIKDSYTRGHSERVGRASVLIATQLGMEAERLRTLRFAGILHDVGKLGVATELLRRNGPLTEAERRAVEIHPVYGYELVRGIDFLGEAHAGILHHHERLDGRGYPSGLAGEQIPEFARIISVADAFDSMTSTRSYRRGRPVGEAVAELERCSGSQFDPVMVRALIDALAGYDWQPVVHSEDSIEAVPDIPLGVPEPVRAAPGQAVPGRVPPQGGGTVPAAGQP</sequence>
<accession>A0A373A1I8</accession>
<dbReference type="Pfam" id="PF13487">
    <property type="entry name" value="HD_5"/>
    <property type="match status" value="1"/>
</dbReference>
<proteinExistence type="predicted"/>
<evidence type="ECO:0000256" key="2">
    <source>
        <dbReference type="SAM" id="Phobius"/>
    </source>
</evidence>
<dbReference type="InterPro" id="IPR003607">
    <property type="entry name" value="HD/PDEase_dom"/>
</dbReference>
<comment type="caution">
    <text evidence="4">The sequence shown here is derived from an EMBL/GenBank/DDBJ whole genome shotgun (WGS) entry which is preliminary data.</text>
</comment>
<feature type="transmembrane region" description="Helical" evidence="2">
    <location>
        <begin position="172"/>
        <end position="193"/>
    </location>
</feature>
<dbReference type="PANTHER" id="PTHR45228">
    <property type="entry name" value="CYCLIC DI-GMP PHOSPHODIESTERASE TM_0186-RELATED"/>
    <property type="match status" value="1"/>
</dbReference>
<feature type="transmembrane region" description="Helical" evidence="2">
    <location>
        <begin position="133"/>
        <end position="160"/>
    </location>
</feature>
<dbReference type="Gene3D" id="1.10.3210.10">
    <property type="entry name" value="Hypothetical protein af1432"/>
    <property type="match status" value="1"/>
</dbReference>
<dbReference type="InterPro" id="IPR037522">
    <property type="entry name" value="HD_GYP_dom"/>
</dbReference>
<gene>
    <name evidence="4" type="ORF">DR950_29175</name>
</gene>
<feature type="transmembrane region" description="Helical" evidence="2">
    <location>
        <begin position="205"/>
        <end position="231"/>
    </location>
</feature>
<feature type="region of interest" description="Disordered" evidence="1">
    <location>
        <begin position="505"/>
        <end position="533"/>
    </location>
</feature>
<evidence type="ECO:0000256" key="1">
    <source>
        <dbReference type="SAM" id="MobiDB-lite"/>
    </source>
</evidence>
<feature type="transmembrane region" description="Helical" evidence="2">
    <location>
        <begin position="243"/>
        <end position="266"/>
    </location>
</feature>
<dbReference type="Proteomes" id="UP000263377">
    <property type="component" value="Unassembled WGS sequence"/>
</dbReference>
<keyword evidence="2" id="KW-0472">Membrane</keyword>
<dbReference type="SMART" id="SM00471">
    <property type="entry name" value="HDc"/>
    <property type="match status" value="1"/>
</dbReference>
<evidence type="ECO:0000313" key="5">
    <source>
        <dbReference type="Proteomes" id="UP000263377"/>
    </source>
</evidence>
<organism evidence="4 5">
    <name type="scientific">Kitasatospora xanthocidica</name>
    <dbReference type="NCBI Taxonomy" id="83382"/>
    <lineage>
        <taxon>Bacteria</taxon>
        <taxon>Bacillati</taxon>
        <taxon>Actinomycetota</taxon>
        <taxon>Actinomycetes</taxon>
        <taxon>Kitasatosporales</taxon>
        <taxon>Streptomycetaceae</taxon>
        <taxon>Kitasatospora</taxon>
    </lineage>
</organism>
<dbReference type="CDD" id="cd00077">
    <property type="entry name" value="HDc"/>
    <property type="match status" value="1"/>
</dbReference>
<dbReference type="InterPro" id="IPR052020">
    <property type="entry name" value="Cyclic_di-GMP/3'3'-cGAMP_PDE"/>
</dbReference>
<feature type="domain" description="HD-GYP" evidence="3">
    <location>
        <begin position="295"/>
        <end position="490"/>
    </location>
</feature>
<dbReference type="EMBL" id="QVIG01000001">
    <property type="protein sequence ID" value="RGD61295.1"/>
    <property type="molecule type" value="Genomic_DNA"/>
</dbReference>
<keyword evidence="5" id="KW-1185">Reference proteome</keyword>
<evidence type="ECO:0000313" key="4">
    <source>
        <dbReference type="EMBL" id="RGD61295.1"/>
    </source>
</evidence>
<keyword evidence="2" id="KW-1133">Transmembrane helix</keyword>
<dbReference type="SUPFAM" id="SSF109604">
    <property type="entry name" value="HD-domain/PDEase-like"/>
    <property type="match status" value="1"/>
</dbReference>
<dbReference type="PANTHER" id="PTHR45228:SF4">
    <property type="entry name" value="LIPOPROTEIN"/>
    <property type="match status" value="1"/>
</dbReference>
<feature type="transmembrane region" description="Helical" evidence="2">
    <location>
        <begin position="49"/>
        <end position="69"/>
    </location>
</feature>
<protein>
    <submittedName>
        <fullName evidence="4">HD-GYP domain-containing protein</fullName>
    </submittedName>
</protein>
<evidence type="ECO:0000259" key="3">
    <source>
        <dbReference type="PROSITE" id="PS51832"/>
    </source>
</evidence>
<dbReference type="AlphaFoldDB" id="A0A373A1I8"/>
<name>A0A373A1I8_9ACTN</name>
<keyword evidence="2" id="KW-0812">Transmembrane</keyword>
<dbReference type="PROSITE" id="PS51832">
    <property type="entry name" value="HD_GYP"/>
    <property type="match status" value="1"/>
</dbReference>
<feature type="transmembrane region" description="Helical" evidence="2">
    <location>
        <begin position="272"/>
        <end position="290"/>
    </location>
</feature>